<accession>A0A8S5Q4U2</accession>
<organism evidence="1">
    <name type="scientific">Siphoviridae sp. ctLNL10</name>
    <dbReference type="NCBI Taxonomy" id="2825453"/>
    <lineage>
        <taxon>Viruses</taxon>
        <taxon>Duplodnaviria</taxon>
        <taxon>Heunggongvirae</taxon>
        <taxon>Uroviricota</taxon>
        <taxon>Caudoviricetes</taxon>
    </lineage>
</organism>
<protein>
    <submittedName>
        <fullName evidence="1">Uncharacterized protein</fullName>
    </submittedName>
</protein>
<evidence type="ECO:0000313" key="1">
    <source>
        <dbReference type="EMBL" id="DAE13841.1"/>
    </source>
</evidence>
<reference evidence="1" key="1">
    <citation type="journal article" date="2021" name="Proc. Natl. Acad. Sci. U.S.A.">
        <title>A Catalog of Tens of Thousands of Viruses from Human Metagenomes Reveals Hidden Associations with Chronic Diseases.</title>
        <authorList>
            <person name="Tisza M.J."/>
            <person name="Buck C.B."/>
        </authorList>
    </citation>
    <scope>NUCLEOTIDE SEQUENCE</scope>
    <source>
        <strain evidence="1">CtLNL10</strain>
    </source>
</reference>
<dbReference type="EMBL" id="BK015570">
    <property type="protein sequence ID" value="DAE13841.1"/>
    <property type="molecule type" value="Genomic_DNA"/>
</dbReference>
<name>A0A8S5Q4U2_9CAUD</name>
<proteinExistence type="predicted"/>
<sequence length="157" mass="18012">MDRIRLTNNVTYPIEQIEVSQDSMRITFRKTVDSSTVDTRYLKTIRIEDRKGNLLGKYENFTTVIKRSLNHLLLRRIIYTDSQLAAQAATDADLCTYESQQSVTDLDVESLEIQQSDTDNDINSIEMQQDLTDVDVGQIEQGQTITETELELLSMEV</sequence>